<dbReference type="OrthoDB" id="10261348at2759"/>
<dbReference type="InterPro" id="IPR013169">
    <property type="entry name" value="mRNA_splic_Cwf18-like"/>
</dbReference>
<dbReference type="HOGENOM" id="CLU_091076_1_1_1"/>
<feature type="compositionally biased region" description="Basic and acidic residues" evidence="1">
    <location>
        <begin position="34"/>
        <end position="54"/>
    </location>
</feature>
<name>A0A0C9VEB5_SPHS4</name>
<reference evidence="2 3" key="1">
    <citation type="submission" date="2014-06" db="EMBL/GenBank/DDBJ databases">
        <title>Evolutionary Origins and Diversification of the Mycorrhizal Mutualists.</title>
        <authorList>
            <consortium name="DOE Joint Genome Institute"/>
            <consortium name="Mycorrhizal Genomics Consortium"/>
            <person name="Kohler A."/>
            <person name="Kuo A."/>
            <person name="Nagy L.G."/>
            <person name="Floudas D."/>
            <person name="Copeland A."/>
            <person name="Barry K.W."/>
            <person name="Cichocki N."/>
            <person name="Veneault-Fourrey C."/>
            <person name="LaButti K."/>
            <person name="Lindquist E.A."/>
            <person name="Lipzen A."/>
            <person name="Lundell T."/>
            <person name="Morin E."/>
            <person name="Murat C."/>
            <person name="Riley R."/>
            <person name="Ohm R."/>
            <person name="Sun H."/>
            <person name="Tunlid A."/>
            <person name="Henrissat B."/>
            <person name="Grigoriev I.V."/>
            <person name="Hibbett D.S."/>
            <person name="Martin F."/>
        </authorList>
    </citation>
    <scope>NUCLEOTIDE SEQUENCE [LARGE SCALE GENOMIC DNA]</scope>
    <source>
        <strain evidence="2 3">SS14</strain>
    </source>
</reference>
<sequence>MSLAEAANARKERLLALRKRKAGELDGEDSENTETVKLKPRNFDPETRTLRKHDPSVQIEDTVEKTVEGLAEKIIAEEAERRQQELDLLNIAPKRPNWDLKREMERKLAKLDRKTSEAIHTLIRQRIVAQKGEDNDLVGALNAHEKGREAEEDSDED</sequence>
<accession>A0A0C9VEB5</accession>
<gene>
    <name evidence="2" type="ORF">M422DRAFT_51369</name>
</gene>
<dbReference type="PANTHER" id="PTHR31551:SF1">
    <property type="entry name" value="COILED-COIL DOMAIN-CONTAINING PROTEIN 12"/>
    <property type="match status" value="1"/>
</dbReference>
<dbReference type="AlphaFoldDB" id="A0A0C9VEB5"/>
<dbReference type="GO" id="GO:0071014">
    <property type="term" value="C:post-mRNA release spliceosomal complex"/>
    <property type="evidence" value="ECO:0007669"/>
    <property type="project" value="TreeGrafter"/>
</dbReference>
<evidence type="ECO:0000256" key="1">
    <source>
        <dbReference type="SAM" id="MobiDB-lite"/>
    </source>
</evidence>
<protein>
    <recommendedName>
        <fullName evidence="4">mRNA splicing factor</fullName>
    </recommendedName>
</protein>
<evidence type="ECO:0008006" key="4">
    <source>
        <dbReference type="Google" id="ProtNLM"/>
    </source>
</evidence>
<keyword evidence="3" id="KW-1185">Reference proteome</keyword>
<feature type="region of interest" description="Disordered" evidence="1">
    <location>
        <begin position="21"/>
        <end position="54"/>
    </location>
</feature>
<feature type="region of interest" description="Disordered" evidence="1">
    <location>
        <begin position="133"/>
        <end position="157"/>
    </location>
</feature>
<dbReference type="EMBL" id="KN837185">
    <property type="protein sequence ID" value="KIJ35756.1"/>
    <property type="molecule type" value="Genomic_DNA"/>
</dbReference>
<dbReference type="Proteomes" id="UP000054279">
    <property type="component" value="Unassembled WGS sequence"/>
</dbReference>
<dbReference type="PANTHER" id="PTHR31551">
    <property type="entry name" value="PRE-MRNA-SPLICING FACTOR CWF18"/>
    <property type="match status" value="1"/>
</dbReference>
<organism evidence="2 3">
    <name type="scientific">Sphaerobolus stellatus (strain SS14)</name>
    <dbReference type="NCBI Taxonomy" id="990650"/>
    <lineage>
        <taxon>Eukaryota</taxon>
        <taxon>Fungi</taxon>
        <taxon>Dikarya</taxon>
        <taxon>Basidiomycota</taxon>
        <taxon>Agaricomycotina</taxon>
        <taxon>Agaricomycetes</taxon>
        <taxon>Phallomycetidae</taxon>
        <taxon>Geastrales</taxon>
        <taxon>Sphaerobolaceae</taxon>
        <taxon>Sphaerobolus</taxon>
    </lineage>
</organism>
<dbReference type="GO" id="GO:0005684">
    <property type="term" value="C:U2-type spliceosomal complex"/>
    <property type="evidence" value="ECO:0007669"/>
    <property type="project" value="TreeGrafter"/>
</dbReference>
<evidence type="ECO:0000313" key="2">
    <source>
        <dbReference type="EMBL" id="KIJ35756.1"/>
    </source>
</evidence>
<evidence type="ECO:0000313" key="3">
    <source>
        <dbReference type="Proteomes" id="UP000054279"/>
    </source>
</evidence>
<proteinExistence type="predicted"/>
<dbReference type="Pfam" id="PF08315">
    <property type="entry name" value="cwf18"/>
    <property type="match status" value="1"/>
</dbReference>